<dbReference type="Proteomes" id="UP000095280">
    <property type="component" value="Unplaced"/>
</dbReference>
<feature type="region of interest" description="Disordered" evidence="1">
    <location>
        <begin position="180"/>
        <end position="215"/>
    </location>
</feature>
<feature type="compositionally biased region" description="Pro residues" evidence="1">
    <location>
        <begin position="185"/>
        <end position="207"/>
    </location>
</feature>
<organism evidence="5 6">
    <name type="scientific">Macrostomum lignano</name>
    <dbReference type="NCBI Taxonomy" id="282301"/>
    <lineage>
        <taxon>Eukaryota</taxon>
        <taxon>Metazoa</taxon>
        <taxon>Spiralia</taxon>
        <taxon>Lophotrochozoa</taxon>
        <taxon>Platyhelminthes</taxon>
        <taxon>Rhabditophora</taxon>
        <taxon>Macrostomorpha</taxon>
        <taxon>Macrostomida</taxon>
        <taxon>Macrostomidae</taxon>
        <taxon>Macrostomum</taxon>
    </lineage>
</organism>
<reference evidence="6" key="1">
    <citation type="submission" date="2016-11" db="UniProtKB">
        <authorList>
            <consortium name="WormBaseParasite"/>
        </authorList>
    </citation>
    <scope>IDENTIFICATION</scope>
</reference>
<feature type="compositionally biased region" description="Basic and acidic residues" evidence="1">
    <location>
        <begin position="1265"/>
        <end position="1274"/>
    </location>
</feature>
<sequence length="1542" mass="167301">LSSSSSSSSAAAAAAQQQQQQPPPAQQQQQQPPPAQQQQQQHHQLSSSSSQPAQQQQQPPPAQQQQQQHTGLAPEHLTKLRADVNVVQKNATVFAEMLAEQEDPAARMLELIGYLGAVIGGPSGGGSGGSDSPGQLLEDLLRLNDQLNDSLRRFDRLQRAWQDLASGGFFNPMFDLAETAAPPASQLPPPTHPPPASRPQASNPPPDFQSRPADAYAAAAAATAAPAAAPAAATAAPAAATAAPAAATAQAGNPGGLPDSEKELAEMETWMGQGGGGLFPAGGSSDSPATKPVPDRSSTMQAATDKLEGEALSSCLRQLVVNCEPLLREASGQEQVDEILQHLEENDENFHKYELVKALRQRLNQVIEPLIDEEEQMLSVSRPRVDESGDVIDSITERIFNSDDRVDLMLKNFDEEFSNRQSLQSEASMGYAAKQSFSWSDVDSNFSSLNHTSLTFMSNEQFGKICQSLDRQREISVRLEAMSKLCQTSAINQSYDSWLILEAPLLDALCDSDETLSGLALRFLSKGFAVTSPNVRDMYTLLCRYLRLQFAGDRRSAPPLPRLSEGLVVNDAARLIRAFRLLNEFQQRISQFWKVLESTVSLLAVRPQQQQQQQQQQQTQQQQQEPSGRLTPMHFLALLDPRAVWLTKWLHGSYSREPLLGLLAQRKYLCVFADAVRHCLRFLLAAASAASGPAGMQDRQAREAESALLERQMLRQMSLAGGAGGPLGYTGAQLDYLHFVHCLLLVTRLMHYCRGRAMFPVPHGNSQVTCSKFVVAMVKFLQTYKRQPVGKKGLMEPSALVKDALIRLASNSHSCAACLCNDEVAAALLQPLIDLMKASDRRQRRPAAGSDEAADGAIQSVADVISAMAATAPGMRFLLQSSAGLDQQPPAHLVAQLTKRALKKAVSLSRSASLTLLHACRQLYSTPDGLHSLRPFRLHELAAQAWREAQSDVAAAGDAGGGPHLTYWEENLRDSLLSLASTPRGVLLLQQTGAMADCTARMCARYVRKQQVGKCQRFGYGHMLAQLVGTARGFRHVADAGGFVPALLHTVWAAIECGTDDRLAATPRPWPIEAVDPAALKPLTGLCRLLSAFPAVCECFADRPLPSKVAYSLREVPADLPALFDRLVLLDRPAKLSSLFHPEQSAVFGLRLLSCTVSCLDSLLLLQSQYDFCSVLLRAQFLDNSADGDADETEPDTGSSGRRLVLDAVTIERNYVLVKSSMLGGPGERRLPARELEQASGGLGDSDYPYEMCQRLPPPPSYFVRSRDGQRGGKPDPVQRFAESSPETGLAWLAQGRSVLLQELTAGGHMSVPGLAKLIEKAAHLLCQSQKQQKKAGFLPTEPAGPDAAAAVTADATSASRTDELGIRLMVDAGDCCCSEESGPLRQLLRSVRDLLAKEQRQPRNELGLKSLSGAYRGFDWFAAAVFLLFGGAQDRAWACLQNLAVLPASAYLWPHRMHNSAHLSDAIRETGASPVLYKTCHLVELLLAREQPQVAAAFRLSGICPATVLHAWLRQGFLCALDWPAAVQYTALLLLCGPDYQ</sequence>
<feature type="domain" description="BROMI N-terminal" evidence="3">
    <location>
        <begin position="312"/>
        <end position="411"/>
    </location>
</feature>
<feature type="region of interest" description="Disordered" evidence="1">
    <location>
        <begin position="1263"/>
        <end position="1282"/>
    </location>
</feature>
<feature type="compositionally biased region" description="Pro residues" evidence="1">
    <location>
        <begin position="21"/>
        <end position="35"/>
    </location>
</feature>
<proteinExistence type="predicted"/>
<feature type="compositionally biased region" description="Low complexity" evidence="1">
    <location>
        <begin position="36"/>
        <end position="68"/>
    </location>
</feature>
<dbReference type="WBParaSite" id="maker-uti_cns_0047803-snap-gene-0.6-mRNA-1">
    <property type="protein sequence ID" value="maker-uti_cns_0047803-snap-gene-0.6-mRNA-1"/>
    <property type="gene ID" value="maker-uti_cns_0047803-snap-gene-0.6"/>
</dbReference>
<keyword evidence="5" id="KW-1185">Reference proteome</keyword>
<evidence type="ECO:0000259" key="3">
    <source>
        <dbReference type="Pfam" id="PF23431"/>
    </source>
</evidence>
<dbReference type="InterPro" id="IPR055392">
    <property type="entry name" value="BROMI_C"/>
</dbReference>
<evidence type="ECO:0000313" key="5">
    <source>
        <dbReference type="Proteomes" id="UP000095280"/>
    </source>
</evidence>
<dbReference type="InterPro" id="IPR032735">
    <property type="entry name" value="BROMI_M"/>
</dbReference>
<evidence type="ECO:0000313" key="6">
    <source>
        <dbReference type="WBParaSite" id="maker-uti_cns_0047803-snap-gene-0.6-mRNA-1"/>
    </source>
</evidence>
<feature type="domain" description="BROMI C-terminal Rab TBC-like" evidence="4">
    <location>
        <begin position="1159"/>
        <end position="1542"/>
    </location>
</feature>
<dbReference type="InterPro" id="IPR055391">
    <property type="entry name" value="BROMI_N"/>
</dbReference>
<accession>A0A1I8JGZ9</accession>
<dbReference type="Pfam" id="PF23431">
    <property type="entry name" value="BROMI_N"/>
    <property type="match status" value="1"/>
</dbReference>
<name>A0A1I8JGZ9_9PLAT</name>
<evidence type="ECO:0000259" key="2">
    <source>
        <dbReference type="Pfam" id="PF14961"/>
    </source>
</evidence>
<evidence type="ECO:0000256" key="1">
    <source>
        <dbReference type="SAM" id="MobiDB-lite"/>
    </source>
</evidence>
<feature type="compositionally biased region" description="Low complexity" evidence="1">
    <location>
        <begin position="1"/>
        <end position="20"/>
    </location>
</feature>
<protein>
    <submittedName>
        <fullName evidence="6">CCR4-NOT transcription complex subunit 11</fullName>
    </submittedName>
</protein>
<evidence type="ECO:0000259" key="4">
    <source>
        <dbReference type="Pfam" id="PF23440"/>
    </source>
</evidence>
<dbReference type="Pfam" id="PF14961">
    <property type="entry name" value="BROMI"/>
    <property type="match status" value="1"/>
</dbReference>
<dbReference type="PANTHER" id="PTHR24330:SF19">
    <property type="entry name" value="MEDIATOR OF RNA POLYMERASE II TRANSCRIPTION SUBUNIT 29"/>
    <property type="match status" value="1"/>
</dbReference>
<dbReference type="InterPro" id="IPR052145">
    <property type="entry name" value="Mediator/Homeobox_domain"/>
</dbReference>
<feature type="domain" description="BROMI middle region" evidence="2">
    <location>
        <begin position="460"/>
        <end position="1137"/>
    </location>
</feature>
<feature type="region of interest" description="Disordered" evidence="1">
    <location>
        <begin position="1"/>
        <end position="72"/>
    </location>
</feature>
<dbReference type="Pfam" id="PF23440">
    <property type="entry name" value="BROMI_C"/>
    <property type="match status" value="1"/>
</dbReference>
<dbReference type="PANTHER" id="PTHR24330">
    <property type="entry name" value="HOMEOBOX PROTEIN BARH-LIKE"/>
    <property type="match status" value="1"/>
</dbReference>